<feature type="transmembrane region" description="Helical" evidence="1">
    <location>
        <begin position="6"/>
        <end position="29"/>
    </location>
</feature>
<dbReference type="InterPro" id="IPR008407">
    <property type="entry name" value="Brnchd-chn_aa_trnsp_AzlD"/>
</dbReference>
<dbReference type="EMBL" id="VDFU01000004">
    <property type="protein sequence ID" value="TNC51523.1"/>
    <property type="molecule type" value="Genomic_DNA"/>
</dbReference>
<feature type="transmembrane region" description="Helical" evidence="1">
    <location>
        <begin position="72"/>
        <end position="103"/>
    </location>
</feature>
<dbReference type="OrthoDB" id="6119856at2"/>
<keyword evidence="1" id="KW-0812">Transmembrane</keyword>
<reference evidence="2 3" key="1">
    <citation type="submission" date="2019-06" db="EMBL/GenBank/DDBJ databases">
        <title>YIM 131921 draft genome.</title>
        <authorList>
            <person name="Jiang L."/>
        </authorList>
    </citation>
    <scope>NUCLEOTIDE SEQUENCE [LARGE SCALE GENOMIC DNA]</scope>
    <source>
        <strain evidence="2 3">YIM 131921</strain>
    </source>
</reference>
<name>A0A5C4MZ44_9RHOB</name>
<accession>A0A5C4MZ44</accession>
<protein>
    <submittedName>
        <fullName evidence="2">AzlD domain-containing protein</fullName>
    </submittedName>
</protein>
<keyword evidence="3" id="KW-1185">Reference proteome</keyword>
<evidence type="ECO:0000313" key="2">
    <source>
        <dbReference type="EMBL" id="TNC51523.1"/>
    </source>
</evidence>
<proteinExistence type="predicted"/>
<sequence length="108" mass="11159">MSGLPFWTVIVGLGIGTFLIRFSFLGLLGQRPLPPWVLRHLRYTAVAVLPGLVAPLALWPTATGGQTDPARLLAALATVAAGIWTRSVLGAMAAGAVVLYAVLGLGAL</sequence>
<feature type="transmembrane region" description="Helical" evidence="1">
    <location>
        <begin position="41"/>
        <end position="60"/>
    </location>
</feature>
<evidence type="ECO:0000256" key="1">
    <source>
        <dbReference type="SAM" id="Phobius"/>
    </source>
</evidence>
<keyword evidence="1" id="KW-0472">Membrane</keyword>
<dbReference type="Pfam" id="PF05437">
    <property type="entry name" value="AzlD"/>
    <property type="match status" value="1"/>
</dbReference>
<comment type="caution">
    <text evidence="2">The sequence shown here is derived from an EMBL/GenBank/DDBJ whole genome shotgun (WGS) entry which is preliminary data.</text>
</comment>
<evidence type="ECO:0000313" key="3">
    <source>
        <dbReference type="Proteomes" id="UP000305887"/>
    </source>
</evidence>
<keyword evidence="1" id="KW-1133">Transmembrane helix</keyword>
<dbReference type="AlphaFoldDB" id="A0A5C4MZ44"/>
<dbReference type="RefSeq" id="WP_139075604.1">
    <property type="nucleotide sequence ID" value="NZ_VDFU01000004.1"/>
</dbReference>
<organism evidence="2 3">
    <name type="scientific">Rubellimicrobium rubrum</name>
    <dbReference type="NCBI Taxonomy" id="2585369"/>
    <lineage>
        <taxon>Bacteria</taxon>
        <taxon>Pseudomonadati</taxon>
        <taxon>Pseudomonadota</taxon>
        <taxon>Alphaproteobacteria</taxon>
        <taxon>Rhodobacterales</taxon>
        <taxon>Roseobacteraceae</taxon>
        <taxon>Rubellimicrobium</taxon>
    </lineage>
</organism>
<gene>
    <name evidence="2" type="ORF">FHG66_04980</name>
</gene>
<dbReference type="Proteomes" id="UP000305887">
    <property type="component" value="Unassembled WGS sequence"/>
</dbReference>